<evidence type="ECO:0000256" key="1">
    <source>
        <dbReference type="ARBA" id="ARBA00002550"/>
    </source>
</evidence>
<dbReference type="InterPro" id="IPR019734">
    <property type="entry name" value="TPR_rpt"/>
</dbReference>
<organism evidence="5 6">
    <name type="scientific">Mortierella isabellina</name>
    <name type="common">Filamentous fungus</name>
    <name type="synonym">Umbelopsis isabellina</name>
    <dbReference type="NCBI Taxonomy" id="91625"/>
    <lineage>
        <taxon>Eukaryota</taxon>
        <taxon>Fungi</taxon>
        <taxon>Fungi incertae sedis</taxon>
        <taxon>Mucoromycota</taxon>
        <taxon>Mucoromycotina</taxon>
        <taxon>Umbelopsidomycetes</taxon>
        <taxon>Umbelopsidales</taxon>
        <taxon>Umbelopsidaceae</taxon>
        <taxon>Umbelopsis</taxon>
    </lineage>
</organism>
<dbReference type="PANTHER" id="PTHR23083">
    <property type="entry name" value="TETRATRICOPEPTIDE REPEAT PROTEIN, TPR"/>
    <property type="match status" value="1"/>
</dbReference>
<keyword evidence="6" id="KW-1185">Reference proteome</keyword>
<name>A0A8H7Q5W7_MORIS</name>
<dbReference type="PROSITE" id="PS50005">
    <property type="entry name" value="TPR"/>
    <property type="match status" value="2"/>
</dbReference>
<dbReference type="Pfam" id="PF14559">
    <property type="entry name" value="TPR_19"/>
    <property type="match status" value="1"/>
</dbReference>
<comment type="similarity">
    <text evidence="2">Belongs to the YPP1 family.</text>
</comment>
<dbReference type="InterPro" id="IPR011990">
    <property type="entry name" value="TPR-like_helical_dom_sf"/>
</dbReference>
<dbReference type="Proteomes" id="UP000654370">
    <property type="component" value="Unassembled WGS sequence"/>
</dbReference>
<protein>
    <recommendedName>
        <fullName evidence="7">TPR-like protein</fullName>
    </recommendedName>
</protein>
<dbReference type="InterPro" id="IPR051722">
    <property type="entry name" value="Endocytosis_PI4K-reg_protein"/>
</dbReference>
<feature type="compositionally biased region" description="Polar residues" evidence="4">
    <location>
        <begin position="837"/>
        <end position="847"/>
    </location>
</feature>
<evidence type="ECO:0000313" key="6">
    <source>
        <dbReference type="Proteomes" id="UP000654370"/>
    </source>
</evidence>
<reference evidence="5" key="1">
    <citation type="submission" date="2020-12" db="EMBL/GenBank/DDBJ databases">
        <title>Metabolic potential, ecology and presence of endohyphal bacteria is reflected in genomic diversity of Mucoromycotina.</title>
        <authorList>
            <person name="Muszewska A."/>
            <person name="Okrasinska A."/>
            <person name="Steczkiewicz K."/>
            <person name="Drgas O."/>
            <person name="Orlowska M."/>
            <person name="Perlinska-Lenart U."/>
            <person name="Aleksandrzak-Piekarczyk T."/>
            <person name="Szatraj K."/>
            <person name="Zielenkiewicz U."/>
            <person name="Pilsyk S."/>
            <person name="Malc E."/>
            <person name="Mieczkowski P."/>
            <person name="Kruszewska J.S."/>
            <person name="Biernat P."/>
            <person name="Pawlowska J."/>
        </authorList>
    </citation>
    <scope>NUCLEOTIDE SEQUENCE</scope>
    <source>
        <strain evidence="5">WA0000067209</strain>
    </source>
</reference>
<sequence length="1055" mass="116425">MTSAKAIQIAKDIDAARCKGNWIAIPELARRYKKHNPDGTVLEQTILAEHALVQVLEKIKEPANLYTNDSPDHLAVAPGIERSTINYAREQLVRASQPKSAGNDAQSSFAAVILARVLYEIGDFSKALTTLKQLGFRPEDVESGYALVLLVQARTIKGLCLEQTSDPEGALKAYESVLEIIHKHPSERGSEWSHWVETSLYRGSLLKLRLNKDDVPGTLALFREYHRQSASWSSMWRLRKRIVILKYFTRYLSDAYRDGKYVPSPAIAPGSQQDGAANGSSYETPTLFCIEIAQLHKIYEEKLYTVVSFPKAGYDNRQVLDFVKQLVGDLDLIGDAVTPTELRGLVEALYRATGKTFNSPIILRLLFITLTRLGEYDEAKHALKSYLNLIGLSTQAEDESRRNGEALVTYADGSAQPVPVFAGLHVGEIVEEVLGTSGVENAALQFNSDKAKDEKTIASKHQSEQEDDADILLVLNEAVRLFCKDLDQGVEAVEMAELAKKVLSRSHTVTTQTNAALCAKVDRMVGVAYSLLASQTHDPEVRPKYHETAIKYLNSSINIDSSQWETYYQLALQQAETRDIAHAIASVSQALRINSTHTPSWHLLTLLSSCPVAGNLNQAMQSYDLGMSEVDREIEQNGNGDAANSIYPSALQTHDGGEEMLAYQITGAVLRDALGDTDLALESHESLFALYGRVSTIDPTMVALADYGGTFSRKPSVIGSNGNVSEIPRGRRRSASASHGTLVMPRKSNSVTVSKSQDDVNNVRGEASYSTSSFGGSDSPRGTSSSLVVPGTASEGEVEKQLPNGSVQRSKSSHRRTLHMFSRKHKKSEIPDLPSKEANSSTDSTGRFNGKIDNGSVVGDYRSLRSPTPSIGTKASIRSIYQPADPGVHVTTRTRIRYKRFTETLSNLWLLSARAFLKLGKLEEARKAIEEAEGNDPSGNPRVWIVLGRLRLAQNRTDDAISAFQKALVVDPYDADGRLWLARTYIETGEIEAAEGLLDRLTKGNGWDSAEAWYYLGDIYKRMDRLQRAKECLWYALELENTKPILSFSVLPRCI</sequence>
<dbReference type="Gene3D" id="1.25.40.10">
    <property type="entry name" value="Tetratricopeptide repeat domain"/>
    <property type="match status" value="2"/>
</dbReference>
<evidence type="ECO:0008006" key="7">
    <source>
        <dbReference type="Google" id="ProtNLM"/>
    </source>
</evidence>
<feature type="repeat" description="TPR" evidence="3">
    <location>
        <begin position="1010"/>
        <end position="1043"/>
    </location>
</feature>
<comment type="caution">
    <text evidence="5">The sequence shown here is derived from an EMBL/GenBank/DDBJ whole genome shotgun (WGS) entry which is preliminary data.</text>
</comment>
<feature type="compositionally biased region" description="Basic residues" evidence="4">
    <location>
        <begin position="811"/>
        <end position="827"/>
    </location>
</feature>
<dbReference type="SUPFAM" id="SSF48452">
    <property type="entry name" value="TPR-like"/>
    <property type="match status" value="3"/>
</dbReference>
<feature type="repeat" description="TPR" evidence="3">
    <location>
        <begin position="941"/>
        <end position="974"/>
    </location>
</feature>
<keyword evidence="3" id="KW-0802">TPR repeat</keyword>
<comment type="function">
    <text evidence="1">Involved in endocytosis.</text>
</comment>
<dbReference type="Pfam" id="PF13181">
    <property type="entry name" value="TPR_8"/>
    <property type="match status" value="2"/>
</dbReference>
<dbReference type="EMBL" id="JAEPQZ010000001">
    <property type="protein sequence ID" value="KAG2185895.1"/>
    <property type="molecule type" value="Genomic_DNA"/>
</dbReference>
<proteinExistence type="inferred from homology"/>
<evidence type="ECO:0000256" key="2">
    <source>
        <dbReference type="ARBA" id="ARBA00038251"/>
    </source>
</evidence>
<dbReference type="SMART" id="SM00028">
    <property type="entry name" value="TPR"/>
    <property type="match status" value="5"/>
</dbReference>
<dbReference type="AlphaFoldDB" id="A0A8H7Q5W7"/>
<feature type="region of interest" description="Disordered" evidence="4">
    <location>
        <begin position="715"/>
        <end position="872"/>
    </location>
</feature>
<dbReference type="PANTHER" id="PTHR23083:SF464">
    <property type="entry name" value="TETRATRICOPEPTIDE REPEAT DOMAIN 7, ISOFORM A"/>
    <property type="match status" value="1"/>
</dbReference>
<evidence type="ECO:0000256" key="3">
    <source>
        <dbReference type="PROSITE-ProRule" id="PRU00339"/>
    </source>
</evidence>
<evidence type="ECO:0000313" key="5">
    <source>
        <dbReference type="EMBL" id="KAG2185895.1"/>
    </source>
</evidence>
<dbReference type="OrthoDB" id="29013at2759"/>
<gene>
    <name evidence="5" type="ORF">INT43_002333</name>
</gene>
<feature type="compositionally biased region" description="Low complexity" evidence="4">
    <location>
        <begin position="768"/>
        <end position="779"/>
    </location>
</feature>
<accession>A0A8H7Q5W7</accession>
<evidence type="ECO:0000256" key="4">
    <source>
        <dbReference type="SAM" id="MobiDB-lite"/>
    </source>
</evidence>